<sequence length="204" mass="23868">MEQEEWTQSITRFQARCLGYLTRKYLGSVQAEFEDVVRELEGSLENLTWRGQFIPKPHFTDRVSGLFRYHRPKIQTQDQSEAPEKLKEKSPSNSEILEAERDEEPSSQQQQDCRQISTPPEGDREETVRERESETAADFRRVALETNSLLQKDHQASSLLKDVAHTPEALRQHRRKLAMELLWIQQAIASRKKYLTLKQKMEVA</sequence>
<dbReference type="PANTHER" id="PTHR16049">
    <property type="entry name" value="IQ DOMAIN-CONTAINING PROTEIN C"/>
    <property type="match status" value="1"/>
</dbReference>
<dbReference type="STRING" id="7994.ENSAMXP00000036020"/>
<keyword evidence="3" id="KW-1185">Reference proteome</keyword>
<protein>
    <submittedName>
        <fullName evidence="2">IQ motif containing C</fullName>
    </submittedName>
</protein>
<proteinExistence type="predicted"/>
<dbReference type="Bgee" id="ENSAMXG00000032287">
    <property type="expression patterns" value="Expressed in liver and 14 other cell types or tissues"/>
</dbReference>
<feature type="compositionally biased region" description="Basic and acidic residues" evidence="1">
    <location>
        <begin position="121"/>
        <end position="138"/>
    </location>
</feature>
<dbReference type="InterPro" id="IPR042506">
    <property type="entry name" value="IQCC"/>
</dbReference>
<evidence type="ECO:0000313" key="2">
    <source>
        <dbReference type="Ensembl" id="ENSAMXP00000036020.1"/>
    </source>
</evidence>
<dbReference type="Ensembl" id="ENSAMXT00000040968.1">
    <property type="protein sequence ID" value="ENSAMXP00000036020.1"/>
    <property type="gene ID" value="ENSAMXG00000032287.1"/>
</dbReference>
<dbReference type="FunCoup" id="A0A3B1J2D1">
    <property type="interactions" value="6"/>
</dbReference>
<dbReference type="Proteomes" id="UP000018467">
    <property type="component" value="Unassembled WGS sequence"/>
</dbReference>
<name>A0A3B1J2D1_ASTMX</name>
<dbReference type="PANTHER" id="PTHR16049:SF8">
    <property type="entry name" value="IQ DOMAIN-CONTAINING PROTEIN C"/>
    <property type="match status" value="1"/>
</dbReference>
<dbReference type="AlphaFoldDB" id="A0A3B1J2D1"/>
<evidence type="ECO:0000256" key="1">
    <source>
        <dbReference type="SAM" id="MobiDB-lite"/>
    </source>
</evidence>
<feature type="region of interest" description="Disordered" evidence="1">
    <location>
        <begin position="73"/>
        <end position="138"/>
    </location>
</feature>
<reference evidence="3" key="2">
    <citation type="journal article" date="2014" name="Nat. Commun.">
        <title>The cavefish genome reveals candidate genes for eye loss.</title>
        <authorList>
            <person name="McGaugh S.E."/>
            <person name="Gross J.B."/>
            <person name="Aken B."/>
            <person name="Blin M."/>
            <person name="Borowsky R."/>
            <person name="Chalopin D."/>
            <person name="Hinaux H."/>
            <person name="Jeffery W.R."/>
            <person name="Keene A."/>
            <person name="Ma L."/>
            <person name="Minx P."/>
            <person name="Murphy D."/>
            <person name="O'Quin K.E."/>
            <person name="Retaux S."/>
            <person name="Rohner N."/>
            <person name="Searle S.M."/>
            <person name="Stahl B.A."/>
            <person name="Tabin C."/>
            <person name="Volff J.N."/>
            <person name="Yoshizawa M."/>
            <person name="Warren W.C."/>
        </authorList>
    </citation>
    <scope>NUCLEOTIDE SEQUENCE [LARGE SCALE GENOMIC DNA]</scope>
    <source>
        <strain evidence="3">female</strain>
    </source>
</reference>
<organism evidence="2 3">
    <name type="scientific">Astyanax mexicanus</name>
    <name type="common">Blind cave fish</name>
    <name type="synonym">Astyanax fasciatus mexicanus</name>
    <dbReference type="NCBI Taxonomy" id="7994"/>
    <lineage>
        <taxon>Eukaryota</taxon>
        <taxon>Metazoa</taxon>
        <taxon>Chordata</taxon>
        <taxon>Craniata</taxon>
        <taxon>Vertebrata</taxon>
        <taxon>Euteleostomi</taxon>
        <taxon>Actinopterygii</taxon>
        <taxon>Neopterygii</taxon>
        <taxon>Teleostei</taxon>
        <taxon>Ostariophysi</taxon>
        <taxon>Characiformes</taxon>
        <taxon>Characoidei</taxon>
        <taxon>Acestrorhamphidae</taxon>
        <taxon>Acestrorhamphinae</taxon>
        <taxon>Astyanax</taxon>
    </lineage>
</organism>
<feature type="compositionally biased region" description="Polar residues" evidence="1">
    <location>
        <begin position="106"/>
        <end position="118"/>
    </location>
</feature>
<evidence type="ECO:0000313" key="3">
    <source>
        <dbReference type="Proteomes" id="UP000018467"/>
    </source>
</evidence>
<dbReference type="PROSITE" id="PS50096">
    <property type="entry name" value="IQ"/>
    <property type="match status" value="1"/>
</dbReference>
<dbReference type="GeneTree" id="ENSGT00390000017195"/>
<reference evidence="2" key="4">
    <citation type="submission" date="2025-09" db="UniProtKB">
        <authorList>
            <consortium name="Ensembl"/>
        </authorList>
    </citation>
    <scope>IDENTIFICATION</scope>
</reference>
<accession>A0A3B1J2D1</accession>
<dbReference type="InParanoid" id="A0A3B1J2D1"/>
<reference evidence="2" key="3">
    <citation type="submission" date="2025-08" db="UniProtKB">
        <authorList>
            <consortium name="Ensembl"/>
        </authorList>
    </citation>
    <scope>IDENTIFICATION</scope>
</reference>
<reference evidence="3" key="1">
    <citation type="submission" date="2013-03" db="EMBL/GenBank/DDBJ databases">
        <authorList>
            <person name="Jeffery W."/>
            <person name="Warren W."/>
            <person name="Wilson R.K."/>
        </authorList>
    </citation>
    <scope>NUCLEOTIDE SEQUENCE</scope>
    <source>
        <strain evidence="3">female</strain>
    </source>
</reference>